<proteinExistence type="predicted"/>
<sequence length="54" mass="6286">MEYDYDKKDFPPSGIKDNHHKWLSEIQVFEGVTIHCPCRALFGTHPSNRLANIE</sequence>
<dbReference type="EMBL" id="FTOE01000001">
    <property type="protein sequence ID" value="SIS40638.1"/>
    <property type="molecule type" value="Genomic_DNA"/>
</dbReference>
<gene>
    <name evidence="1" type="ORF">SAMN05421760_101139</name>
</gene>
<evidence type="ECO:0000313" key="2">
    <source>
        <dbReference type="Proteomes" id="UP000185999"/>
    </source>
</evidence>
<accession>A0A1N7IU66</accession>
<evidence type="ECO:0000313" key="1">
    <source>
        <dbReference type="EMBL" id="SIS40638.1"/>
    </source>
</evidence>
<name>A0A1N7IU66_9GAMM</name>
<reference evidence="2" key="1">
    <citation type="submission" date="2017-01" db="EMBL/GenBank/DDBJ databases">
        <authorList>
            <person name="Varghese N."/>
            <person name="Submissions S."/>
        </authorList>
    </citation>
    <scope>NUCLEOTIDE SEQUENCE [LARGE SCALE GENOMIC DNA]</scope>
    <source>
        <strain evidence="2">DSM 22306</strain>
    </source>
</reference>
<dbReference type="RefSeq" id="WP_162224913.1">
    <property type="nucleotide sequence ID" value="NZ_FTOE01000001.1"/>
</dbReference>
<keyword evidence="2" id="KW-1185">Reference proteome</keyword>
<dbReference type="AlphaFoldDB" id="A0A1N7IU66"/>
<dbReference type="Proteomes" id="UP000185999">
    <property type="component" value="Unassembled WGS sequence"/>
</dbReference>
<protein>
    <submittedName>
        <fullName evidence="1">Uncharacterized protein</fullName>
    </submittedName>
</protein>
<organism evidence="1 2">
    <name type="scientific">Neptunomonas antarctica</name>
    <dbReference type="NCBI Taxonomy" id="619304"/>
    <lineage>
        <taxon>Bacteria</taxon>
        <taxon>Pseudomonadati</taxon>
        <taxon>Pseudomonadota</taxon>
        <taxon>Gammaproteobacteria</taxon>
        <taxon>Oceanospirillales</taxon>
        <taxon>Oceanospirillaceae</taxon>
        <taxon>Neptunomonas</taxon>
    </lineage>
</organism>